<accession>A0A9W7CVI3</accession>
<dbReference type="PANTHER" id="PTHR19446">
    <property type="entry name" value="REVERSE TRANSCRIPTASES"/>
    <property type="match status" value="1"/>
</dbReference>
<dbReference type="OrthoDB" id="125294at2759"/>
<evidence type="ECO:0000313" key="3">
    <source>
        <dbReference type="Proteomes" id="UP001165121"/>
    </source>
</evidence>
<name>A0A9W7CVI3_9STRA</name>
<organism evidence="2 3">
    <name type="scientific">Phytophthora fragariaefolia</name>
    <dbReference type="NCBI Taxonomy" id="1490495"/>
    <lineage>
        <taxon>Eukaryota</taxon>
        <taxon>Sar</taxon>
        <taxon>Stramenopiles</taxon>
        <taxon>Oomycota</taxon>
        <taxon>Peronosporomycetes</taxon>
        <taxon>Peronosporales</taxon>
        <taxon>Peronosporaceae</taxon>
        <taxon>Phytophthora</taxon>
    </lineage>
</organism>
<dbReference type="InterPro" id="IPR043502">
    <property type="entry name" value="DNA/RNA_pol_sf"/>
</dbReference>
<comment type="caution">
    <text evidence="2">The sequence shown here is derived from an EMBL/GenBank/DDBJ whole genome shotgun (WGS) entry which is preliminary data.</text>
</comment>
<protein>
    <submittedName>
        <fullName evidence="2">Unnamed protein product</fullName>
    </submittedName>
</protein>
<dbReference type="Proteomes" id="UP001165121">
    <property type="component" value="Unassembled WGS sequence"/>
</dbReference>
<keyword evidence="3" id="KW-1185">Reference proteome</keyword>
<reference evidence="2" key="1">
    <citation type="submission" date="2023-04" db="EMBL/GenBank/DDBJ databases">
        <title>Phytophthora fragariaefolia NBRC 109709.</title>
        <authorList>
            <person name="Ichikawa N."/>
            <person name="Sato H."/>
            <person name="Tonouchi N."/>
        </authorList>
    </citation>
    <scope>NUCLEOTIDE SEQUENCE</scope>
    <source>
        <strain evidence="2">NBRC 109709</strain>
    </source>
</reference>
<evidence type="ECO:0000259" key="1">
    <source>
        <dbReference type="Pfam" id="PF00078"/>
    </source>
</evidence>
<dbReference type="Pfam" id="PF00078">
    <property type="entry name" value="RVT_1"/>
    <property type="match status" value="1"/>
</dbReference>
<dbReference type="AlphaFoldDB" id="A0A9W7CVI3"/>
<sequence length="150" mass="17152">MFSRVSTDLWYEAGGFLSSFLEADIFCIKKTGDLTNLLNYRPLALLNSDYKVFTRILATRISALLLRLIHQQQAGFIPGRQIHDTIDLFAAAQVSAESARDQQLALAMMLDYEKAYDALARMFLVMVLRWLGFPERYITALLFLHNGTPW</sequence>
<dbReference type="SUPFAM" id="SSF56672">
    <property type="entry name" value="DNA/RNA polymerases"/>
    <property type="match status" value="1"/>
</dbReference>
<proteinExistence type="predicted"/>
<dbReference type="InterPro" id="IPR000477">
    <property type="entry name" value="RT_dom"/>
</dbReference>
<gene>
    <name evidence="2" type="ORF">Pfra01_001542400</name>
</gene>
<dbReference type="EMBL" id="BSXT01001668">
    <property type="protein sequence ID" value="GMF44381.1"/>
    <property type="molecule type" value="Genomic_DNA"/>
</dbReference>
<evidence type="ECO:0000313" key="2">
    <source>
        <dbReference type="EMBL" id="GMF44381.1"/>
    </source>
</evidence>
<feature type="domain" description="Reverse transcriptase" evidence="1">
    <location>
        <begin position="28"/>
        <end position="144"/>
    </location>
</feature>